<evidence type="ECO:0008006" key="3">
    <source>
        <dbReference type="Google" id="ProtNLM"/>
    </source>
</evidence>
<reference evidence="1 2" key="1">
    <citation type="submission" date="2023-07" db="EMBL/GenBank/DDBJ databases">
        <title>Genomic Encyclopedia of Type Strains, Phase IV (KMG-IV): sequencing the most valuable type-strain genomes for metagenomic binning, comparative biology and taxonomic classification.</title>
        <authorList>
            <person name="Goeker M."/>
        </authorList>
    </citation>
    <scope>NUCLEOTIDE SEQUENCE [LARGE SCALE GENOMIC DNA]</scope>
    <source>
        <strain evidence="1 2">DSM 4006</strain>
    </source>
</reference>
<evidence type="ECO:0000313" key="1">
    <source>
        <dbReference type="EMBL" id="MDQ0191045.1"/>
    </source>
</evidence>
<evidence type="ECO:0000313" key="2">
    <source>
        <dbReference type="Proteomes" id="UP001232973"/>
    </source>
</evidence>
<organism evidence="1 2">
    <name type="scientific">Alicyclobacillus cycloheptanicus</name>
    <dbReference type="NCBI Taxonomy" id="1457"/>
    <lineage>
        <taxon>Bacteria</taxon>
        <taxon>Bacillati</taxon>
        <taxon>Bacillota</taxon>
        <taxon>Bacilli</taxon>
        <taxon>Bacillales</taxon>
        <taxon>Alicyclobacillaceae</taxon>
        <taxon>Alicyclobacillus</taxon>
    </lineage>
</organism>
<sequence>MEYQQVGPSLELDREILIAILASRYGLVPDALHQYIQHIDDETKLISLIRKLIRKAGANELGGK</sequence>
<comment type="caution">
    <text evidence="1">The sequence shown here is derived from an EMBL/GenBank/DDBJ whole genome shotgun (WGS) entry which is preliminary data.</text>
</comment>
<dbReference type="EMBL" id="JAUSTP010000030">
    <property type="protein sequence ID" value="MDQ0191045.1"/>
    <property type="molecule type" value="Genomic_DNA"/>
</dbReference>
<gene>
    <name evidence="1" type="ORF">J2S03_002913</name>
</gene>
<keyword evidence="2" id="KW-1185">Reference proteome</keyword>
<proteinExistence type="predicted"/>
<dbReference type="Proteomes" id="UP001232973">
    <property type="component" value="Unassembled WGS sequence"/>
</dbReference>
<name>A0ABT9XLQ4_9BACL</name>
<dbReference type="RefSeq" id="WP_274455532.1">
    <property type="nucleotide sequence ID" value="NZ_CP067097.1"/>
</dbReference>
<accession>A0ABT9XLQ4</accession>
<protein>
    <recommendedName>
        <fullName evidence="3">Spo0E like sporulation regulatory protein</fullName>
    </recommendedName>
</protein>